<feature type="domain" description="Amidohydrolase-related" evidence="1">
    <location>
        <begin position="69"/>
        <end position="238"/>
    </location>
</feature>
<dbReference type="InterPro" id="IPR032466">
    <property type="entry name" value="Metal_Hydrolase"/>
</dbReference>
<dbReference type="SUPFAM" id="SSF53474">
    <property type="entry name" value="alpha/beta-Hydrolases"/>
    <property type="match status" value="1"/>
</dbReference>
<name>A0A512BLY0_9HYPH</name>
<evidence type="ECO:0000313" key="2">
    <source>
        <dbReference type="EMBL" id="GEO12928.1"/>
    </source>
</evidence>
<dbReference type="Gene3D" id="3.20.20.140">
    <property type="entry name" value="Metal-dependent hydrolases"/>
    <property type="match status" value="1"/>
</dbReference>
<dbReference type="Pfam" id="PF04909">
    <property type="entry name" value="Amidohydro_2"/>
    <property type="match status" value="1"/>
</dbReference>
<organism evidence="2 3">
    <name type="scientific">Microvirga aerophila</name>
    <dbReference type="NCBI Taxonomy" id="670291"/>
    <lineage>
        <taxon>Bacteria</taxon>
        <taxon>Pseudomonadati</taxon>
        <taxon>Pseudomonadota</taxon>
        <taxon>Alphaproteobacteria</taxon>
        <taxon>Hyphomicrobiales</taxon>
        <taxon>Methylobacteriaceae</taxon>
        <taxon>Microvirga</taxon>
    </lineage>
</organism>
<gene>
    <name evidence="2" type="ORF">MAE02_06240</name>
</gene>
<dbReference type="SUPFAM" id="SSF51556">
    <property type="entry name" value="Metallo-dependent hydrolases"/>
    <property type="match status" value="1"/>
</dbReference>
<dbReference type="Proteomes" id="UP000321085">
    <property type="component" value="Unassembled WGS sequence"/>
</dbReference>
<sequence>MHFDTARDLARVAGGLPYALPAPHPLSAYLNALIDAGVTPTLLNNVHLSILPDSQNVFASFAELAGLQERDPFRYGSVRLVGTILADPLYANAERLAHPQIQGIRIVLHDAGPEAVGDDAFTGADWQQLFTRLRPDQHVHVYAQEAAVNLKVLRQLPERVPVLIDHLGTCRPERGVDEPAFAALLREARERGNVYFKGPGYRTAIDAAAALPFAVRIAERVGAHRLLLEASDAPPCRRRPRGPGLRRSLHPSGRVRLRRAACPRHRRTDRHHSRCPASRRIRRDLSDLLLKGKSMTNLIEEEIIFPAPYHDGTHQLRGRVFLPVSLSVEQEKLPPVVFNSGFTGGASMYGQLMGKALAERGYRVMTYDVAGFFKNKDVRNTVRRGDLTVTNVSLEDQKDEVLAAISWTKERFGRMPVVASWAMGSVASLAAVAELARAGGDQVPYYVPMSYTRMSALQNLRADKEAAHAALMGLSDDEPVPPFDTGTEATKLGYYPLDPATQAYVDEQLGSYTDADGVERWPGCSAVTAKSYKECLAFDPEAQLAGASGRFPPALIIHGAENTLHMPEESVRLHQVYPGQKTKAPLLIAGMEHGQQLSAENVVFRYMIENIDCGIRGNTM</sequence>
<dbReference type="InterPro" id="IPR006680">
    <property type="entry name" value="Amidohydro-rel"/>
</dbReference>
<dbReference type="EMBL" id="BJYU01000004">
    <property type="protein sequence ID" value="GEO12928.1"/>
    <property type="molecule type" value="Genomic_DNA"/>
</dbReference>
<proteinExistence type="predicted"/>
<dbReference type="InterPro" id="IPR029058">
    <property type="entry name" value="AB_hydrolase_fold"/>
</dbReference>
<dbReference type="GO" id="GO:0016787">
    <property type="term" value="F:hydrolase activity"/>
    <property type="evidence" value="ECO:0007669"/>
    <property type="project" value="InterPro"/>
</dbReference>
<evidence type="ECO:0000313" key="3">
    <source>
        <dbReference type="Proteomes" id="UP000321085"/>
    </source>
</evidence>
<accession>A0A512BLY0</accession>
<reference evidence="2 3" key="1">
    <citation type="submission" date="2019-07" db="EMBL/GenBank/DDBJ databases">
        <title>Whole genome shotgun sequence of Microvirga aerophila NBRC 106136.</title>
        <authorList>
            <person name="Hosoyama A."/>
            <person name="Uohara A."/>
            <person name="Ohji S."/>
            <person name="Ichikawa N."/>
        </authorList>
    </citation>
    <scope>NUCLEOTIDE SEQUENCE [LARGE SCALE GENOMIC DNA]</scope>
    <source>
        <strain evidence="2 3">NBRC 106136</strain>
    </source>
</reference>
<evidence type="ECO:0000259" key="1">
    <source>
        <dbReference type="Pfam" id="PF04909"/>
    </source>
</evidence>
<comment type="caution">
    <text evidence="2">The sequence shown here is derived from an EMBL/GenBank/DDBJ whole genome shotgun (WGS) entry which is preliminary data.</text>
</comment>
<protein>
    <recommendedName>
        <fullName evidence="1">Amidohydrolase-related domain-containing protein</fullName>
    </recommendedName>
</protein>
<dbReference type="Gene3D" id="3.40.50.1820">
    <property type="entry name" value="alpha/beta hydrolase"/>
    <property type="match status" value="1"/>
</dbReference>
<keyword evidence="3" id="KW-1185">Reference proteome</keyword>
<dbReference type="AlphaFoldDB" id="A0A512BLY0"/>